<evidence type="ECO:0000313" key="2">
    <source>
        <dbReference type="Proteomes" id="UP000436088"/>
    </source>
</evidence>
<proteinExistence type="predicted"/>
<accession>A0A6A3BN63</accession>
<reference evidence="1" key="1">
    <citation type="submission" date="2019-09" db="EMBL/GenBank/DDBJ databases">
        <title>Draft genome information of white flower Hibiscus syriacus.</title>
        <authorList>
            <person name="Kim Y.-M."/>
        </authorList>
    </citation>
    <scope>NUCLEOTIDE SEQUENCE [LARGE SCALE GENOMIC DNA]</scope>
    <source>
        <strain evidence="1">YM2019G1</strain>
    </source>
</reference>
<gene>
    <name evidence="1" type="ORF">F3Y22_tig00110013pilonHSYRG00243</name>
</gene>
<comment type="caution">
    <text evidence="1">The sequence shown here is derived from an EMBL/GenBank/DDBJ whole genome shotgun (WGS) entry which is preliminary data.</text>
</comment>
<name>A0A6A3BN63_HIBSY</name>
<protein>
    <submittedName>
        <fullName evidence="1">Uncharacterized protein</fullName>
    </submittedName>
</protein>
<dbReference type="EMBL" id="VEPZ02000812">
    <property type="protein sequence ID" value="KAE8718450.1"/>
    <property type="molecule type" value="Genomic_DNA"/>
</dbReference>
<sequence length="355" mass="40622">MWKLSLKVTQDAEGVVVVPLELCILAVTNGLVLSERKQHLTWQLRLLRLSSEMLLNLGHLMMVLHSNEFDSRLNPSPISISFNSAREEFIYTWNVLQIRTRPYSQFFRHGNGAHSGNLSNLLHEAILIFQDRKILPYGMEVKLGQEFISSYSRQEAVDSPAPILLNEAFQEQNIVPLWNTFQQGTFKYFQLLNQGNMIVFSVAISVHSFRLCIPSKVLTQQSSFANECGWRLPSLAHCYSLYRPPPFEFAYPQLFMEFINSYELLDPISFGTQEKYCPYGSVSPHKPTSLIVCNCKVDYGLRCCSDESLEMSKYLKCFNSPREAGNFGATVVSINAILPRLATDIEMPNMRDHLW</sequence>
<dbReference type="Proteomes" id="UP000436088">
    <property type="component" value="Unassembled WGS sequence"/>
</dbReference>
<organism evidence="1 2">
    <name type="scientific">Hibiscus syriacus</name>
    <name type="common">Rose of Sharon</name>
    <dbReference type="NCBI Taxonomy" id="106335"/>
    <lineage>
        <taxon>Eukaryota</taxon>
        <taxon>Viridiplantae</taxon>
        <taxon>Streptophyta</taxon>
        <taxon>Embryophyta</taxon>
        <taxon>Tracheophyta</taxon>
        <taxon>Spermatophyta</taxon>
        <taxon>Magnoliopsida</taxon>
        <taxon>eudicotyledons</taxon>
        <taxon>Gunneridae</taxon>
        <taxon>Pentapetalae</taxon>
        <taxon>rosids</taxon>
        <taxon>malvids</taxon>
        <taxon>Malvales</taxon>
        <taxon>Malvaceae</taxon>
        <taxon>Malvoideae</taxon>
        <taxon>Hibiscus</taxon>
    </lineage>
</organism>
<dbReference type="AlphaFoldDB" id="A0A6A3BN63"/>
<keyword evidence="2" id="KW-1185">Reference proteome</keyword>
<evidence type="ECO:0000313" key="1">
    <source>
        <dbReference type="EMBL" id="KAE8718450.1"/>
    </source>
</evidence>